<keyword evidence="2" id="KW-1185">Reference proteome</keyword>
<protein>
    <recommendedName>
        <fullName evidence="3">F-box domain-containing protein</fullName>
    </recommendedName>
</protein>
<sequence length="303" mass="34195">MVDIPGELVRMVLAEAARVAVDQDRSWATELALISRDVYKFIRPIIYHRMVITEVNSATIRRLADDDAFTHVFAAIRHIVYAVEITKDTYPDIRPSVFKLDASRIIILDGPDFVLRDLGRQPGFAPQDLALSSPTPGVIVELPPSALSSITHIRIFIAGLKTDDTPWSHVGVDDLVDRLPALTHLALDIIRPFFSSDYRHVLSDVLQSVLHRERIERVVCHVVLQVFGPTWPALHQACRALRDPRIYMSIDDSPDARPHHLNDWKLRAERATAGRSIWDEGEPTCTLESEDLLAREHIDSSSQ</sequence>
<evidence type="ECO:0000313" key="2">
    <source>
        <dbReference type="Proteomes" id="UP000077266"/>
    </source>
</evidence>
<dbReference type="OrthoDB" id="3327492at2759"/>
<dbReference type="InParanoid" id="A0A165QGW6"/>
<dbReference type="EMBL" id="KV425883">
    <property type="protein sequence ID" value="KZW03599.1"/>
    <property type="molecule type" value="Genomic_DNA"/>
</dbReference>
<organism evidence="1 2">
    <name type="scientific">Exidia glandulosa HHB12029</name>
    <dbReference type="NCBI Taxonomy" id="1314781"/>
    <lineage>
        <taxon>Eukaryota</taxon>
        <taxon>Fungi</taxon>
        <taxon>Dikarya</taxon>
        <taxon>Basidiomycota</taxon>
        <taxon>Agaricomycotina</taxon>
        <taxon>Agaricomycetes</taxon>
        <taxon>Auriculariales</taxon>
        <taxon>Exidiaceae</taxon>
        <taxon>Exidia</taxon>
    </lineage>
</organism>
<reference evidence="1 2" key="1">
    <citation type="journal article" date="2016" name="Mol. Biol. Evol.">
        <title>Comparative Genomics of Early-Diverging Mushroom-Forming Fungi Provides Insights into the Origins of Lignocellulose Decay Capabilities.</title>
        <authorList>
            <person name="Nagy L.G."/>
            <person name="Riley R."/>
            <person name="Tritt A."/>
            <person name="Adam C."/>
            <person name="Daum C."/>
            <person name="Floudas D."/>
            <person name="Sun H."/>
            <person name="Yadav J.S."/>
            <person name="Pangilinan J."/>
            <person name="Larsson K.H."/>
            <person name="Matsuura K."/>
            <person name="Barry K."/>
            <person name="Labutti K."/>
            <person name="Kuo R."/>
            <person name="Ohm R.A."/>
            <person name="Bhattacharya S.S."/>
            <person name="Shirouzu T."/>
            <person name="Yoshinaga Y."/>
            <person name="Martin F.M."/>
            <person name="Grigoriev I.V."/>
            <person name="Hibbett D.S."/>
        </authorList>
    </citation>
    <scope>NUCLEOTIDE SEQUENCE [LARGE SCALE GENOMIC DNA]</scope>
    <source>
        <strain evidence="1 2">HHB12029</strain>
    </source>
</reference>
<evidence type="ECO:0008006" key="3">
    <source>
        <dbReference type="Google" id="ProtNLM"/>
    </source>
</evidence>
<accession>A0A165QGW6</accession>
<dbReference type="AlphaFoldDB" id="A0A165QGW6"/>
<proteinExistence type="predicted"/>
<evidence type="ECO:0000313" key="1">
    <source>
        <dbReference type="EMBL" id="KZW03599.1"/>
    </source>
</evidence>
<dbReference type="Proteomes" id="UP000077266">
    <property type="component" value="Unassembled WGS sequence"/>
</dbReference>
<name>A0A165QGW6_EXIGL</name>
<gene>
    <name evidence="1" type="ORF">EXIGLDRAFT_721793</name>
</gene>